<dbReference type="GO" id="GO:0005615">
    <property type="term" value="C:extracellular space"/>
    <property type="evidence" value="ECO:0007669"/>
    <property type="project" value="TreeGrafter"/>
</dbReference>
<protein>
    <submittedName>
        <fullName evidence="6">Uncharacterized protein</fullName>
    </submittedName>
</protein>
<dbReference type="SUPFAM" id="SSF55486">
    <property type="entry name" value="Metalloproteases ('zincins'), catalytic domain"/>
    <property type="match status" value="2"/>
</dbReference>
<feature type="compositionally biased region" description="Pro residues" evidence="3">
    <location>
        <begin position="536"/>
        <end position="546"/>
    </location>
</feature>
<feature type="region of interest" description="Disordered" evidence="3">
    <location>
        <begin position="521"/>
        <end position="548"/>
    </location>
</feature>
<dbReference type="AlphaFoldDB" id="A0A409XA93"/>
<gene>
    <name evidence="6" type="ORF">CVT25_011466</name>
</gene>
<keyword evidence="2" id="KW-0479">Metal-binding</keyword>
<dbReference type="Proteomes" id="UP000283269">
    <property type="component" value="Unassembled WGS sequence"/>
</dbReference>
<dbReference type="Pfam" id="PF01433">
    <property type="entry name" value="Peptidase_M1"/>
    <property type="match status" value="1"/>
</dbReference>
<dbReference type="Gene3D" id="2.60.40.1730">
    <property type="entry name" value="tricorn interacting facor f3 domain"/>
    <property type="match status" value="1"/>
</dbReference>
<dbReference type="PANTHER" id="PTHR11533:SF174">
    <property type="entry name" value="PUROMYCIN-SENSITIVE AMINOPEPTIDASE-RELATED"/>
    <property type="match status" value="1"/>
</dbReference>
<dbReference type="InterPro" id="IPR027268">
    <property type="entry name" value="Peptidase_M4/M1_CTD_sf"/>
</dbReference>
<dbReference type="STRING" id="93625.A0A409XA93"/>
<accession>A0A409XA93</accession>
<organism evidence="6 7">
    <name type="scientific">Psilocybe cyanescens</name>
    <dbReference type="NCBI Taxonomy" id="93625"/>
    <lineage>
        <taxon>Eukaryota</taxon>
        <taxon>Fungi</taxon>
        <taxon>Dikarya</taxon>
        <taxon>Basidiomycota</taxon>
        <taxon>Agaricomycotina</taxon>
        <taxon>Agaricomycetes</taxon>
        <taxon>Agaricomycetidae</taxon>
        <taxon>Agaricales</taxon>
        <taxon>Agaricineae</taxon>
        <taxon>Strophariaceae</taxon>
        <taxon>Psilocybe</taxon>
    </lineage>
</organism>
<dbReference type="PANTHER" id="PTHR11533">
    <property type="entry name" value="PROTEASE M1 ZINC METALLOPROTEASE"/>
    <property type="match status" value="1"/>
</dbReference>
<feature type="domain" description="Peptidase M1 membrane alanine aminopeptidase" evidence="4">
    <location>
        <begin position="213"/>
        <end position="455"/>
    </location>
</feature>
<dbReference type="Gene3D" id="1.10.390.10">
    <property type="entry name" value="Neutral Protease Domain 2"/>
    <property type="match status" value="1"/>
</dbReference>
<dbReference type="GO" id="GO:0070006">
    <property type="term" value="F:metalloaminopeptidase activity"/>
    <property type="evidence" value="ECO:0007669"/>
    <property type="project" value="TreeGrafter"/>
</dbReference>
<dbReference type="GO" id="GO:0006508">
    <property type="term" value="P:proteolysis"/>
    <property type="evidence" value="ECO:0007669"/>
    <property type="project" value="TreeGrafter"/>
</dbReference>
<dbReference type="InParanoid" id="A0A409XA93"/>
<proteinExistence type="predicted"/>
<evidence type="ECO:0000313" key="7">
    <source>
        <dbReference type="Proteomes" id="UP000283269"/>
    </source>
</evidence>
<dbReference type="GO" id="GO:0042277">
    <property type="term" value="F:peptide binding"/>
    <property type="evidence" value="ECO:0007669"/>
    <property type="project" value="TreeGrafter"/>
</dbReference>
<comment type="cofactor">
    <cofactor evidence="2">
        <name>Zn(2+)</name>
        <dbReference type="ChEBI" id="CHEBI:29105"/>
    </cofactor>
    <text evidence="2">Binds 1 zinc ion per subunit.</text>
</comment>
<evidence type="ECO:0000256" key="3">
    <source>
        <dbReference type="SAM" id="MobiDB-lite"/>
    </source>
</evidence>
<name>A0A409XA93_PSICY</name>
<evidence type="ECO:0000259" key="4">
    <source>
        <dbReference type="Pfam" id="PF01433"/>
    </source>
</evidence>
<sequence>MYIPSYSDITSQDLSDAWISEKDAAISSINEVQERFTYKLPEVGFKAELTIHFAGTLTGNTIGYYQARWETEGKATHYSLTQFEATAARRAFPCWDEPLLKAKFTVTLISRVGTVNLSNMSALYEEPVEEGIDTCAELKDILASTRNEEREITKFDTSPPMSSYVVVFASEPFVFIESLVTMHLSGRTIPLIYSNLTSPAFPATPGLIRQTQFALDVKAAALTLYERLFDVEYPLHKFDTLVVSELNSRGSPPSNFQRASDFDPAAMENWGLIIGCLSSMLIDPDLSDLLAMKEVASVQSHEVPYMWYTVVPLTYTFCKGSVISQLWNSGPMFILMKAGRLEDFVRVHPEWLIGTEFINKNLGRALRLDTKLSSRPIEVDSSDANDINRASSTDSVCLWVIISGGLIMHIMTVKFLKGVSIYLKKNSLQTSVTRDLWDGISAATGLDISELMDAWITKIGFPVVTVTEDTEGITVCQDRFLETVPVSREDTVQINARNGSREKETPSRRVEHLEVRKGGLPSALPSAFLRPGDEAAPPPPTSPPPLSTLYSLYNIYQARRTSPENKIEITSEGLD</sequence>
<dbReference type="InterPro" id="IPR045357">
    <property type="entry name" value="Aminopeptidase_N-like_N"/>
</dbReference>
<keyword evidence="7" id="KW-1185">Reference proteome</keyword>
<feature type="binding site" evidence="2">
    <location>
        <position position="301"/>
    </location>
    <ligand>
        <name>Zn(2+)</name>
        <dbReference type="ChEBI" id="CHEBI:29105"/>
        <note>catalytic</note>
    </ligand>
</feature>
<dbReference type="InterPro" id="IPR014782">
    <property type="entry name" value="Peptidase_M1_dom"/>
</dbReference>
<dbReference type="GO" id="GO:0016020">
    <property type="term" value="C:membrane"/>
    <property type="evidence" value="ECO:0007669"/>
    <property type="project" value="TreeGrafter"/>
</dbReference>
<dbReference type="GO" id="GO:0043171">
    <property type="term" value="P:peptide catabolic process"/>
    <property type="evidence" value="ECO:0007669"/>
    <property type="project" value="TreeGrafter"/>
</dbReference>
<dbReference type="OrthoDB" id="10031169at2759"/>
<dbReference type="Pfam" id="PF17900">
    <property type="entry name" value="Peptidase_M1_N"/>
    <property type="match status" value="1"/>
</dbReference>
<dbReference type="InterPro" id="IPR034016">
    <property type="entry name" value="M1_APN-typ"/>
</dbReference>
<feature type="active site" description="Proton acceptor" evidence="1">
    <location>
        <position position="302"/>
    </location>
</feature>
<evidence type="ECO:0000313" key="6">
    <source>
        <dbReference type="EMBL" id="PPQ87699.1"/>
    </source>
</evidence>
<evidence type="ECO:0000259" key="5">
    <source>
        <dbReference type="Pfam" id="PF17900"/>
    </source>
</evidence>
<dbReference type="InterPro" id="IPR050344">
    <property type="entry name" value="Peptidase_M1_aminopeptidases"/>
</dbReference>
<evidence type="ECO:0000256" key="2">
    <source>
        <dbReference type="PIRSR" id="PIRSR634016-3"/>
    </source>
</evidence>
<dbReference type="EMBL" id="NHYD01002233">
    <property type="protein sequence ID" value="PPQ87699.1"/>
    <property type="molecule type" value="Genomic_DNA"/>
</dbReference>
<keyword evidence="2" id="KW-0862">Zinc</keyword>
<dbReference type="GO" id="GO:0005737">
    <property type="term" value="C:cytoplasm"/>
    <property type="evidence" value="ECO:0007669"/>
    <property type="project" value="TreeGrafter"/>
</dbReference>
<comment type="caution">
    <text evidence="6">The sequence shown here is derived from an EMBL/GenBank/DDBJ whole genome shotgun (WGS) entry which is preliminary data.</text>
</comment>
<reference evidence="6 7" key="1">
    <citation type="journal article" date="2018" name="Evol. Lett.">
        <title>Horizontal gene cluster transfer increased hallucinogenic mushroom diversity.</title>
        <authorList>
            <person name="Reynolds H.T."/>
            <person name="Vijayakumar V."/>
            <person name="Gluck-Thaler E."/>
            <person name="Korotkin H.B."/>
            <person name="Matheny P.B."/>
            <person name="Slot J.C."/>
        </authorList>
    </citation>
    <scope>NUCLEOTIDE SEQUENCE [LARGE SCALE GENOMIC DNA]</scope>
    <source>
        <strain evidence="6 7">2631</strain>
    </source>
</reference>
<evidence type="ECO:0000256" key="1">
    <source>
        <dbReference type="PIRSR" id="PIRSR634016-1"/>
    </source>
</evidence>
<dbReference type="GO" id="GO:0008270">
    <property type="term" value="F:zinc ion binding"/>
    <property type="evidence" value="ECO:0007669"/>
    <property type="project" value="InterPro"/>
</dbReference>
<dbReference type="SUPFAM" id="SSF63737">
    <property type="entry name" value="Leukotriene A4 hydrolase N-terminal domain"/>
    <property type="match status" value="1"/>
</dbReference>
<feature type="domain" description="Aminopeptidase N-like N-terminal" evidence="5">
    <location>
        <begin position="17"/>
        <end position="165"/>
    </location>
</feature>
<dbReference type="CDD" id="cd09601">
    <property type="entry name" value="M1_APN-Q_like"/>
    <property type="match status" value="1"/>
</dbReference>
<dbReference type="InterPro" id="IPR042097">
    <property type="entry name" value="Aminopeptidase_N-like_N_sf"/>
</dbReference>